<evidence type="ECO:0000313" key="2">
    <source>
        <dbReference type="Proteomes" id="UP001172386"/>
    </source>
</evidence>
<accession>A0ACC3A3U5</accession>
<protein>
    <submittedName>
        <fullName evidence="1">Uncharacterized protein</fullName>
    </submittedName>
</protein>
<comment type="caution">
    <text evidence="1">The sequence shown here is derived from an EMBL/GenBank/DDBJ whole genome shotgun (WGS) entry which is preliminary data.</text>
</comment>
<sequence length="195" mass="21485">MASAAPPTIIVDQPGTASHTVPTAVHSNADRPLTPKINTTSFPSKDPSQKSCYLCDEQNPGDFSPTTKFLEQCLLCSRPFCPVHKAMQYENVCNINHSKYYHDCLEKARDELAAKSPDGTAKRVDAEDLLLEDGIYPSLGEREKAIFKTSPVSPEKMKEIETFRSLDAELSGNQGRRPSTLIEEVDWSKGADIAV</sequence>
<keyword evidence="2" id="KW-1185">Reference proteome</keyword>
<gene>
    <name evidence="1" type="ORF">H2198_006102</name>
</gene>
<reference evidence="1" key="1">
    <citation type="submission" date="2022-10" db="EMBL/GenBank/DDBJ databases">
        <title>Culturing micro-colonial fungi from biological soil crusts in the Mojave desert and describing Neophaeococcomyces mojavensis, and introducing the new genera and species Taxawa tesnikishii.</title>
        <authorList>
            <person name="Kurbessoian T."/>
            <person name="Stajich J.E."/>
        </authorList>
    </citation>
    <scope>NUCLEOTIDE SEQUENCE</scope>
    <source>
        <strain evidence="1">JES_112</strain>
    </source>
</reference>
<proteinExistence type="predicted"/>
<organism evidence="1 2">
    <name type="scientific">Neophaeococcomyces mojaviensis</name>
    <dbReference type="NCBI Taxonomy" id="3383035"/>
    <lineage>
        <taxon>Eukaryota</taxon>
        <taxon>Fungi</taxon>
        <taxon>Dikarya</taxon>
        <taxon>Ascomycota</taxon>
        <taxon>Pezizomycotina</taxon>
        <taxon>Eurotiomycetes</taxon>
        <taxon>Chaetothyriomycetidae</taxon>
        <taxon>Chaetothyriales</taxon>
        <taxon>Chaetothyriales incertae sedis</taxon>
        <taxon>Neophaeococcomyces</taxon>
    </lineage>
</organism>
<dbReference type="EMBL" id="JAPDRQ010000109">
    <property type="protein sequence ID" value="KAJ9654920.1"/>
    <property type="molecule type" value="Genomic_DNA"/>
</dbReference>
<dbReference type="Proteomes" id="UP001172386">
    <property type="component" value="Unassembled WGS sequence"/>
</dbReference>
<evidence type="ECO:0000313" key="1">
    <source>
        <dbReference type="EMBL" id="KAJ9654920.1"/>
    </source>
</evidence>
<name>A0ACC3A3U5_9EURO</name>